<name>A0AAN9Y3T2_9HEMI</name>
<dbReference type="EMBL" id="JBBCAQ010000032">
    <property type="protein sequence ID" value="KAK7584205.1"/>
    <property type="molecule type" value="Genomic_DNA"/>
</dbReference>
<accession>A0AAN9Y3T2</accession>
<sequence length="117" mass="13062">MLLRSSYVSITHCELSESTTVVTSQVTESLQNGTTDSNLTNRNNREARLLEGETMGGLTNCESFEIGNKALKEFYSPNYPKPYPPQTTCTLVLKGIENEQLNVLRKDPFLGADHFTD</sequence>
<reference evidence="1 2" key="1">
    <citation type="submission" date="2024-03" db="EMBL/GenBank/DDBJ databases">
        <title>Adaptation during the transition from Ophiocordyceps entomopathogen to insect associate is accompanied by gene loss and intensified selection.</title>
        <authorList>
            <person name="Ward C.M."/>
            <person name="Onetto C.A."/>
            <person name="Borneman A.R."/>
        </authorList>
    </citation>
    <scope>NUCLEOTIDE SEQUENCE [LARGE SCALE GENOMIC DNA]</scope>
    <source>
        <strain evidence="1">AWRI1</strain>
        <tissue evidence="1">Single Adult Female</tissue>
    </source>
</reference>
<dbReference type="SUPFAM" id="SSF49854">
    <property type="entry name" value="Spermadhesin, CUB domain"/>
    <property type="match status" value="1"/>
</dbReference>
<keyword evidence="2" id="KW-1185">Reference proteome</keyword>
<evidence type="ECO:0000313" key="1">
    <source>
        <dbReference type="EMBL" id="KAK7584205.1"/>
    </source>
</evidence>
<evidence type="ECO:0000313" key="2">
    <source>
        <dbReference type="Proteomes" id="UP001367676"/>
    </source>
</evidence>
<dbReference type="AlphaFoldDB" id="A0AAN9Y3T2"/>
<proteinExistence type="predicted"/>
<protein>
    <recommendedName>
        <fullName evidence="3">CUB domain-containing protein</fullName>
    </recommendedName>
</protein>
<evidence type="ECO:0008006" key="3">
    <source>
        <dbReference type="Google" id="ProtNLM"/>
    </source>
</evidence>
<organism evidence="1 2">
    <name type="scientific">Parthenolecanium corni</name>
    <dbReference type="NCBI Taxonomy" id="536013"/>
    <lineage>
        <taxon>Eukaryota</taxon>
        <taxon>Metazoa</taxon>
        <taxon>Ecdysozoa</taxon>
        <taxon>Arthropoda</taxon>
        <taxon>Hexapoda</taxon>
        <taxon>Insecta</taxon>
        <taxon>Pterygota</taxon>
        <taxon>Neoptera</taxon>
        <taxon>Paraneoptera</taxon>
        <taxon>Hemiptera</taxon>
        <taxon>Sternorrhyncha</taxon>
        <taxon>Coccoidea</taxon>
        <taxon>Coccidae</taxon>
        <taxon>Parthenolecanium</taxon>
    </lineage>
</organism>
<dbReference type="InterPro" id="IPR035914">
    <property type="entry name" value="Sperma_CUB_dom_sf"/>
</dbReference>
<gene>
    <name evidence="1" type="ORF">V9T40_005168</name>
</gene>
<comment type="caution">
    <text evidence="1">The sequence shown here is derived from an EMBL/GenBank/DDBJ whole genome shotgun (WGS) entry which is preliminary data.</text>
</comment>
<dbReference type="Proteomes" id="UP001367676">
    <property type="component" value="Unassembled WGS sequence"/>
</dbReference>